<keyword evidence="3" id="KW-0804">Transcription</keyword>
<dbReference type="PRINTS" id="PR00033">
    <property type="entry name" value="HTHASNC"/>
</dbReference>
<dbReference type="PROSITE" id="PS50956">
    <property type="entry name" value="HTH_ASNC_2"/>
    <property type="match status" value="1"/>
</dbReference>
<feature type="domain" description="HTH asnC-type" evidence="4">
    <location>
        <begin position="1"/>
        <end position="67"/>
    </location>
</feature>
<evidence type="ECO:0000259" key="4">
    <source>
        <dbReference type="PROSITE" id="PS50956"/>
    </source>
</evidence>
<sequence length="151" mass="17451">MDEIDLKIINSLKKNSRASTSEISRQINLSVPAVSERIRKIEQSNLIQKYTIQINREKTKYKLLAFIFINTDLSKSMKEFKKTILEYDTVLECHHISGEYDYLIKVLAEDTSNLEEFISVTLKEIGGIQKANTTIVLSTIKEEFNTIKDIF</sequence>
<dbReference type="InterPro" id="IPR000485">
    <property type="entry name" value="AsnC-type_HTH_dom"/>
</dbReference>
<dbReference type="Pfam" id="PF01037">
    <property type="entry name" value="AsnC_trans_reg"/>
    <property type="match status" value="1"/>
</dbReference>
<evidence type="ECO:0000313" key="5">
    <source>
        <dbReference type="EMBL" id="HBH1542033.1"/>
    </source>
</evidence>
<keyword evidence="2" id="KW-0238">DNA-binding</keyword>
<evidence type="ECO:0000256" key="2">
    <source>
        <dbReference type="ARBA" id="ARBA00023125"/>
    </source>
</evidence>
<dbReference type="InterPro" id="IPR019888">
    <property type="entry name" value="Tscrpt_reg_AsnC-like"/>
</dbReference>
<evidence type="ECO:0000313" key="6">
    <source>
        <dbReference type="EMBL" id="HBH2620901.1"/>
    </source>
</evidence>
<comment type="caution">
    <text evidence="6">The sequence shown here is derived from an EMBL/GenBank/DDBJ whole genome shotgun (WGS) entry which is preliminary data.</text>
</comment>
<dbReference type="SMART" id="SM00344">
    <property type="entry name" value="HTH_ASNC"/>
    <property type="match status" value="1"/>
</dbReference>
<dbReference type="InterPro" id="IPR011991">
    <property type="entry name" value="ArsR-like_HTH"/>
</dbReference>
<dbReference type="Gene3D" id="3.30.70.920">
    <property type="match status" value="1"/>
</dbReference>
<protein>
    <submittedName>
        <fullName evidence="6">Lrp/AsnC family transcriptional regulator</fullName>
    </submittedName>
</protein>
<dbReference type="Pfam" id="PF13404">
    <property type="entry name" value="HTH_AsnC-type"/>
    <property type="match status" value="1"/>
</dbReference>
<keyword evidence="1" id="KW-0805">Transcription regulation</keyword>
<dbReference type="AlphaFoldDB" id="A0A9P3YRC1"/>
<dbReference type="InterPro" id="IPR036388">
    <property type="entry name" value="WH-like_DNA-bd_sf"/>
</dbReference>
<dbReference type="SUPFAM" id="SSF46785">
    <property type="entry name" value="Winged helix' DNA-binding domain"/>
    <property type="match status" value="1"/>
</dbReference>
<dbReference type="GO" id="GO:0005829">
    <property type="term" value="C:cytosol"/>
    <property type="evidence" value="ECO:0007669"/>
    <property type="project" value="TreeGrafter"/>
</dbReference>
<dbReference type="RefSeq" id="WP_003429149.1">
    <property type="nucleotide sequence ID" value="NZ_AP025558.1"/>
</dbReference>
<dbReference type="InterPro" id="IPR036390">
    <property type="entry name" value="WH_DNA-bd_sf"/>
</dbReference>
<dbReference type="GO" id="GO:0043565">
    <property type="term" value="F:sequence-specific DNA binding"/>
    <property type="evidence" value="ECO:0007669"/>
    <property type="project" value="InterPro"/>
</dbReference>
<evidence type="ECO:0000256" key="1">
    <source>
        <dbReference type="ARBA" id="ARBA00023015"/>
    </source>
</evidence>
<dbReference type="Proteomes" id="UP000879542">
    <property type="component" value="Unassembled WGS sequence"/>
</dbReference>
<reference evidence="6" key="1">
    <citation type="journal article" date="2018" name="Genome Biol.">
        <title>SKESA: strategic k-mer extension for scrupulous assemblies.</title>
        <authorList>
            <person name="Souvorov A."/>
            <person name="Agarwala R."/>
            <person name="Lipman D.J."/>
        </authorList>
    </citation>
    <scope>NUCLEOTIDE SEQUENCE</scope>
    <source>
        <strain evidence="6">Clostridioides</strain>
        <strain evidence="5">HN1000</strain>
    </source>
</reference>
<dbReference type="CDD" id="cd00090">
    <property type="entry name" value="HTH_ARSR"/>
    <property type="match status" value="1"/>
</dbReference>
<reference evidence="6" key="2">
    <citation type="submission" date="2021-06" db="EMBL/GenBank/DDBJ databases">
        <authorList>
            <consortium name="NCBI Pathogen Detection Project"/>
        </authorList>
    </citation>
    <scope>NUCLEOTIDE SEQUENCE</scope>
    <source>
        <strain evidence="6">Clostridioides</strain>
        <strain evidence="5">HN1000</strain>
    </source>
</reference>
<dbReference type="InterPro" id="IPR019887">
    <property type="entry name" value="Tscrpt_reg_AsnC/Lrp_C"/>
</dbReference>
<dbReference type="PANTHER" id="PTHR30154:SF34">
    <property type="entry name" value="TRANSCRIPTIONAL REGULATOR AZLB"/>
    <property type="match status" value="1"/>
</dbReference>
<organism evidence="6 7">
    <name type="scientific">Clostridioides difficile</name>
    <name type="common">Peptoclostridium difficile</name>
    <dbReference type="NCBI Taxonomy" id="1496"/>
    <lineage>
        <taxon>Bacteria</taxon>
        <taxon>Bacillati</taxon>
        <taxon>Bacillota</taxon>
        <taxon>Clostridia</taxon>
        <taxon>Peptostreptococcales</taxon>
        <taxon>Peptostreptococcaceae</taxon>
        <taxon>Clostridioides</taxon>
    </lineage>
</organism>
<dbReference type="EMBL" id="DAEQIJ010000013">
    <property type="protein sequence ID" value="HBH2620901.1"/>
    <property type="molecule type" value="Genomic_DNA"/>
</dbReference>
<dbReference type="InterPro" id="IPR011008">
    <property type="entry name" value="Dimeric_a/b-barrel"/>
</dbReference>
<dbReference type="EMBL" id="DAEPXK010000012">
    <property type="protein sequence ID" value="HBH1542033.1"/>
    <property type="molecule type" value="Genomic_DNA"/>
</dbReference>
<evidence type="ECO:0000313" key="7">
    <source>
        <dbReference type="Proteomes" id="UP000879542"/>
    </source>
</evidence>
<dbReference type="GO" id="GO:0043200">
    <property type="term" value="P:response to amino acid"/>
    <property type="evidence" value="ECO:0007669"/>
    <property type="project" value="TreeGrafter"/>
</dbReference>
<dbReference type="Proteomes" id="UP000878956">
    <property type="component" value="Unassembled WGS sequence"/>
</dbReference>
<evidence type="ECO:0000256" key="3">
    <source>
        <dbReference type="ARBA" id="ARBA00023163"/>
    </source>
</evidence>
<dbReference type="SUPFAM" id="SSF54909">
    <property type="entry name" value="Dimeric alpha+beta barrel"/>
    <property type="match status" value="1"/>
</dbReference>
<dbReference type="PANTHER" id="PTHR30154">
    <property type="entry name" value="LEUCINE-RESPONSIVE REGULATORY PROTEIN"/>
    <property type="match status" value="1"/>
</dbReference>
<name>A0A9P3YRC1_CLODI</name>
<accession>A0A9P3YRC1</accession>
<proteinExistence type="predicted"/>
<dbReference type="Gene3D" id="1.10.10.10">
    <property type="entry name" value="Winged helix-like DNA-binding domain superfamily/Winged helix DNA-binding domain"/>
    <property type="match status" value="1"/>
</dbReference>
<gene>
    <name evidence="5" type="ORF">KRM00_001511</name>
    <name evidence="6" type="ORF">KRQ00_002682</name>
</gene>